<dbReference type="OrthoDB" id="197139at2157"/>
<accession>A0A6B0SHK4</accession>
<evidence type="ECO:0000259" key="1">
    <source>
        <dbReference type="Pfam" id="PF24743"/>
    </source>
</evidence>
<dbReference type="Pfam" id="PF24743">
    <property type="entry name" value="DUF7692"/>
    <property type="match status" value="1"/>
</dbReference>
<name>A0A6B0SHK4_9EURY</name>
<feature type="domain" description="DUF7692" evidence="1">
    <location>
        <begin position="1"/>
        <end position="37"/>
    </location>
</feature>
<comment type="caution">
    <text evidence="2">The sequence shown here is derived from an EMBL/GenBank/DDBJ whole genome shotgun (WGS) entry which is preliminary data.</text>
</comment>
<dbReference type="EMBL" id="WUUU01000024">
    <property type="protein sequence ID" value="MXR20026.1"/>
    <property type="molecule type" value="Genomic_DNA"/>
</dbReference>
<evidence type="ECO:0000313" key="2">
    <source>
        <dbReference type="EMBL" id="MXR20026.1"/>
    </source>
</evidence>
<keyword evidence="3" id="KW-1185">Reference proteome</keyword>
<protein>
    <recommendedName>
        <fullName evidence="1">DUF7692 domain-containing protein</fullName>
    </recommendedName>
</protein>
<gene>
    <name evidence="2" type="ORF">GRX66_05205</name>
</gene>
<dbReference type="Proteomes" id="UP000471521">
    <property type="component" value="Unassembled WGS sequence"/>
</dbReference>
<organism evidence="2 3">
    <name type="scientific">Halobacterium bonnevillei</name>
    <dbReference type="NCBI Taxonomy" id="2692200"/>
    <lineage>
        <taxon>Archaea</taxon>
        <taxon>Methanobacteriati</taxon>
        <taxon>Methanobacteriota</taxon>
        <taxon>Stenosarchaea group</taxon>
        <taxon>Halobacteria</taxon>
        <taxon>Halobacteriales</taxon>
        <taxon>Halobacteriaceae</taxon>
        <taxon>Halobacterium</taxon>
    </lineage>
</organism>
<proteinExistence type="predicted"/>
<dbReference type="AlphaFoldDB" id="A0A6B0SHK4"/>
<reference evidence="2 3" key="1">
    <citation type="submission" date="2019-12" db="EMBL/GenBank/DDBJ databases">
        <title>Isolation and characterization of three novel carbon monoxide-oxidizing members of Halobacteria from salione crusts and soils.</title>
        <authorList>
            <person name="Myers M.R."/>
            <person name="King G.M."/>
        </authorList>
    </citation>
    <scope>NUCLEOTIDE SEQUENCE [LARGE SCALE GENOMIC DNA]</scope>
    <source>
        <strain evidence="2 3">PCN9</strain>
    </source>
</reference>
<dbReference type="InterPro" id="IPR056109">
    <property type="entry name" value="DUF7692"/>
</dbReference>
<evidence type="ECO:0000313" key="3">
    <source>
        <dbReference type="Proteomes" id="UP000471521"/>
    </source>
</evidence>
<sequence>MDALNENTKTAAVLAACEHIRQDRRRKEKTLNHPDMTEDLAEALSTSELQLTHEVETAITVD</sequence>